<comment type="caution">
    <text evidence="1">The sequence shown here is derived from an EMBL/GenBank/DDBJ whole genome shotgun (WGS) entry which is preliminary data.</text>
</comment>
<dbReference type="AlphaFoldDB" id="A0A836JFX0"/>
<keyword evidence="2" id="KW-1185">Reference proteome</keyword>
<dbReference type="PANTHER" id="PTHR45913">
    <property type="entry name" value="EPM2A-INTERACTING PROTEIN 1"/>
    <property type="match status" value="1"/>
</dbReference>
<feature type="non-terminal residue" evidence="1">
    <location>
        <position position="174"/>
    </location>
</feature>
<name>A0A836JFX0_9HYME</name>
<dbReference type="EMBL" id="JAANHZ010000526">
    <property type="protein sequence ID" value="KAG5309995.1"/>
    <property type="molecule type" value="Genomic_DNA"/>
</dbReference>
<evidence type="ECO:0000313" key="1">
    <source>
        <dbReference type="EMBL" id="KAG5309995.1"/>
    </source>
</evidence>
<feature type="non-terminal residue" evidence="1">
    <location>
        <position position="1"/>
    </location>
</feature>
<gene>
    <name evidence="1" type="primary">Fam200a_1</name>
    <name evidence="1" type="ORF">G6Z75_0005772</name>
</gene>
<organism evidence="1 2">
    <name type="scientific">Acromyrmex insinuator</name>
    <dbReference type="NCBI Taxonomy" id="230686"/>
    <lineage>
        <taxon>Eukaryota</taxon>
        <taxon>Metazoa</taxon>
        <taxon>Ecdysozoa</taxon>
        <taxon>Arthropoda</taxon>
        <taxon>Hexapoda</taxon>
        <taxon>Insecta</taxon>
        <taxon>Pterygota</taxon>
        <taxon>Neoptera</taxon>
        <taxon>Endopterygota</taxon>
        <taxon>Hymenoptera</taxon>
        <taxon>Apocrita</taxon>
        <taxon>Aculeata</taxon>
        <taxon>Formicoidea</taxon>
        <taxon>Formicidae</taxon>
        <taxon>Myrmicinae</taxon>
        <taxon>Acromyrmex</taxon>
    </lineage>
</organism>
<sequence>MKKCIIAAIESFENSLTLEEAASIPLSDKTVKSRIDVPYHRKFQHFLETYNALYTNVSLYCEVRWLSAGKCFEKFFAIRKEIFLFLQEYFSTKCDEFQFFFENLNSLCELVITDMTNYLNILNSKLQKTDQTILQLISHIDSFRRKLILFKHQLENNVFHFFPSCQMFEEHGTN</sequence>
<dbReference type="Proteomes" id="UP000667349">
    <property type="component" value="Unassembled WGS sequence"/>
</dbReference>
<protein>
    <submittedName>
        <fullName evidence="1">F200A protein</fullName>
    </submittedName>
</protein>
<accession>A0A836JFX0</accession>
<proteinExistence type="predicted"/>
<dbReference type="PANTHER" id="PTHR45913:SF5">
    <property type="entry name" value="GENERAL TRANSCRIPTION FACTOR II-I REPEAT DOMAIN-CONTAINING PROTEIN 2A-LIKE PROTEIN"/>
    <property type="match status" value="1"/>
</dbReference>
<evidence type="ECO:0000313" key="2">
    <source>
        <dbReference type="Proteomes" id="UP000667349"/>
    </source>
</evidence>
<reference evidence="1" key="1">
    <citation type="submission" date="2020-02" db="EMBL/GenBank/DDBJ databases">
        <title>Relaxed selection underlies rapid genomic changes in the transitions from sociality to social parasitism in ants.</title>
        <authorList>
            <person name="Bi X."/>
        </authorList>
    </citation>
    <scope>NUCLEOTIDE SEQUENCE</scope>
    <source>
        <strain evidence="1">BGI-DK2013a</strain>
        <tissue evidence="1">Whole body</tissue>
    </source>
</reference>